<accession>A0AAD9IRU1</accession>
<name>A0AAD9IRU1_RIDPI</name>
<reference evidence="2" key="1">
    <citation type="journal article" date="2023" name="Mol. Biol. Evol.">
        <title>Third-Generation Sequencing Reveals the Adaptive Role of the Epigenome in Three Deep-Sea Polychaetes.</title>
        <authorList>
            <person name="Perez M."/>
            <person name="Aroh O."/>
            <person name="Sun Y."/>
            <person name="Lan Y."/>
            <person name="Juniper S.K."/>
            <person name="Young C.R."/>
            <person name="Angers B."/>
            <person name="Qian P.Y."/>
        </authorList>
    </citation>
    <scope>NUCLEOTIDE SEQUENCE</scope>
    <source>
        <strain evidence="2">R07B-5</strain>
    </source>
</reference>
<dbReference type="Proteomes" id="UP001209878">
    <property type="component" value="Unassembled WGS sequence"/>
</dbReference>
<evidence type="ECO:0000313" key="3">
    <source>
        <dbReference type="Proteomes" id="UP001209878"/>
    </source>
</evidence>
<dbReference type="AlphaFoldDB" id="A0AAD9IRU1"/>
<proteinExistence type="predicted"/>
<dbReference type="EMBL" id="JAODUO010006705">
    <property type="protein sequence ID" value="KAK2139095.1"/>
    <property type="molecule type" value="Genomic_DNA"/>
</dbReference>
<evidence type="ECO:0000313" key="2">
    <source>
        <dbReference type="EMBL" id="KAK2139095.1"/>
    </source>
</evidence>
<gene>
    <name evidence="2" type="ORF">NP493_6709g00005</name>
</gene>
<feature type="region of interest" description="Disordered" evidence="1">
    <location>
        <begin position="108"/>
        <end position="150"/>
    </location>
</feature>
<comment type="caution">
    <text evidence="2">The sequence shown here is derived from an EMBL/GenBank/DDBJ whole genome shotgun (WGS) entry which is preliminary data.</text>
</comment>
<protein>
    <submittedName>
        <fullName evidence="2">Uncharacterized protein</fullName>
    </submittedName>
</protein>
<evidence type="ECO:0000256" key="1">
    <source>
        <dbReference type="SAM" id="MobiDB-lite"/>
    </source>
</evidence>
<sequence length="169" mass="19470">MHRWWTKKGISATVEELKKALDFINMAYIHEEYFDNMRKNLTSYTGSEGDLDISEISDDDPDVSRLIQEYNVRSLNTSYDYDSAAEASRYSLSTESIMRKLNKRGLITRRGKYDSSRDSAGQTRSNSSRLNSSRESIDYTSDTGDGHRRSFVIVQPQLKSGDYRHETNL</sequence>
<organism evidence="2 3">
    <name type="scientific">Ridgeia piscesae</name>
    <name type="common">Tubeworm</name>
    <dbReference type="NCBI Taxonomy" id="27915"/>
    <lineage>
        <taxon>Eukaryota</taxon>
        <taxon>Metazoa</taxon>
        <taxon>Spiralia</taxon>
        <taxon>Lophotrochozoa</taxon>
        <taxon>Annelida</taxon>
        <taxon>Polychaeta</taxon>
        <taxon>Sedentaria</taxon>
        <taxon>Canalipalpata</taxon>
        <taxon>Sabellida</taxon>
        <taxon>Siboglinidae</taxon>
        <taxon>Ridgeia</taxon>
    </lineage>
</organism>
<keyword evidence="3" id="KW-1185">Reference proteome</keyword>
<feature type="compositionally biased region" description="Low complexity" evidence="1">
    <location>
        <begin position="124"/>
        <end position="134"/>
    </location>
</feature>